<name>A0ABR1WVJ5_9PEZI</name>
<keyword evidence="2" id="KW-1185">Reference proteome</keyword>
<reference evidence="1 2" key="1">
    <citation type="submission" date="2023-01" db="EMBL/GenBank/DDBJ databases">
        <title>Analysis of 21 Apiospora genomes using comparative genomics revels a genus with tremendous synthesis potential of carbohydrate active enzymes and secondary metabolites.</title>
        <authorList>
            <person name="Sorensen T."/>
        </authorList>
    </citation>
    <scope>NUCLEOTIDE SEQUENCE [LARGE SCALE GENOMIC DNA]</scope>
    <source>
        <strain evidence="1 2">CBS 135458</strain>
    </source>
</reference>
<dbReference type="EMBL" id="JAQQWL010000002">
    <property type="protein sequence ID" value="KAK8087186.1"/>
    <property type="molecule type" value="Genomic_DNA"/>
</dbReference>
<gene>
    <name evidence="1" type="ORF">PG994_002160</name>
</gene>
<organism evidence="1 2">
    <name type="scientific">Apiospora phragmitis</name>
    <dbReference type="NCBI Taxonomy" id="2905665"/>
    <lineage>
        <taxon>Eukaryota</taxon>
        <taxon>Fungi</taxon>
        <taxon>Dikarya</taxon>
        <taxon>Ascomycota</taxon>
        <taxon>Pezizomycotina</taxon>
        <taxon>Sordariomycetes</taxon>
        <taxon>Xylariomycetidae</taxon>
        <taxon>Amphisphaeriales</taxon>
        <taxon>Apiosporaceae</taxon>
        <taxon>Apiospora</taxon>
    </lineage>
</organism>
<proteinExistence type="predicted"/>
<dbReference type="RefSeq" id="XP_066721710.1">
    <property type="nucleotide sequence ID" value="XM_066853569.1"/>
</dbReference>
<dbReference type="GeneID" id="92086632"/>
<dbReference type="Proteomes" id="UP001480595">
    <property type="component" value="Unassembled WGS sequence"/>
</dbReference>
<sequence>MEKLVRAAERARKLLELVLSGNESVASQEAMDEGIRELINQWTPDTLEACHGPFSDEDAEELSVDLDRLCGVVASCHLEQEE</sequence>
<protein>
    <submittedName>
        <fullName evidence="1">Uncharacterized protein</fullName>
    </submittedName>
</protein>
<evidence type="ECO:0000313" key="2">
    <source>
        <dbReference type="Proteomes" id="UP001480595"/>
    </source>
</evidence>
<comment type="caution">
    <text evidence="1">The sequence shown here is derived from an EMBL/GenBank/DDBJ whole genome shotgun (WGS) entry which is preliminary data.</text>
</comment>
<accession>A0ABR1WVJ5</accession>
<evidence type="ECO:0000313" key="1">
    <source>
        <dbReference type="EMBL" id="KAK8087186.1"/>
    </source>
</evidence>